<gene>
    <name evidence="2" type="ORF">COCSADRAFT_246527</name>
</gene>
<dbReference type="OMA" id="PSECPNG"/>
<keyword evidence="3" id="KW-1185">Reference proteome</keyword>
<dbReference type="EMBL" id="KB445651">
    <property type="protein sequence ID" value="EMD59891.1"/>
    <property type="molecule type" value="Genomic_DNA"/>
</dbReference>
<feature type="compositionally biased region" description="Polar residues" evidence="1">
    <location>
        <begin position="38"/>
        <end position="50"/>
    </location>
</feature>
<sequence>MAEVTKSRLNPPPTAKRVSRAESGLVQSSDRRGRIPSATPSSTKGPLPTSSILVYFSPRFQNCKVTTLPSECPNGTKPTRAWLYA</sequence>
<feature type="region of interest" description="Disordered" evidence="1">
    <location>
        <begin position="1"/>
        <end position="50"/>
    </location>
</feature>
<organism evidence="2 3">
    <name type="scientific">Cochliobolus sativus (strain ND90Pr / ATCC 201652)</name>
    <name type="common">Common root rot and spot blotch fungus</name>
    <name type="synonym">Bipolaris sorokiniana</name>
    <dbReference type="NCBI Taxonomy" id="665912"/>
    <lineage>
        <taxon>Eukaryota</taxon>
        <taxon>Fungi</taxon>
        <taxon>Dikarya</taxon>
        <taxon>Ascomycota</taxon>
        <taxon>Pezizomycotina</taxon>
        <taxon>Dothideomycetes</taxon>
        <taxon>Pleosporomycetidae</taxon>
        <taxon>Pleosporales</taxon>
        <taxon>Pleosporineae</taxon>
        <taxon>Pleosporaceae</taxon>
        <taxon>Bipolaris</taxon>
    </lineage>
</organism>
<evidence type="ECO:0000313" key="3">
    <source>
        <dbReference type="Proteomes" id="UP000016934"/>
    </source>
</evidence>
<proteinExistence type="predicted"/>
<reference evidence="2 3" key="1">
    <citation type="journal article" date="2012" name="PLoS Pathog.">
        <title>Diverse lifestyles and strategies of plant pathogenesis encoded in the genomes of eighteen Dothideomycetes fungi.</title>
        <authorList>
            <person name="Ohm R.A."/>
            <person name="Feau N."/>
            <person name="Henrissat B."/>
            <person name="Schoch C.L."/>
            <person name="Horwitz B.A."/>
            <person name="Barry K.W."/>
            <person name="Condon B.J."/>
            <person name="Copeland A.C."/>
            <person name="Dhillon B."/>
            <person name="Glaser F."/>
            <person name="Hesse C.N."/>
            <person name="Kosti I."/>
            <person name="LaButti K."/>
            <person name="Lindquist E.A."/>
            <person name="Lucas S."/>
            <person name="Salamov A.A."/>
            <person name="Bradshaw R.E."/>
            <person name="Ciuffetti L."/>
            <person name="Hamelin R.C."/>
            <person name="Kema G.H.J."/>
            <person name="Lawrence C."/>
            <person name="Scott J.A."/>
            <person name="Spatafora J.W."/>
            <person name="Turgeon B.G."/>
            <person name="de Wit P.J.G.M."/>
            <person name="Zhong S."/>
            <person name="Goodwin S.B."/>
            <person name="Grigoriev I.V."/>
        </authorList>
    </citation>
    <scope>NUCLEOTIDE SEQUENCE [LARGE SCALE GENOMIC DNA]</scope>
    <source>
        <strain evidence="3">ND90Pr / ATCC 201652</strain>
    </source>
</reference>
<dbReference type="HOGENOM" id="CLU_2739834_0_0_1"/>
<accession>M2SS22</accession>
<dbReference type="RefSeq" id="XP_007704183.1">
    <property type="nucleotide sequence ID" value="XM_007705993.1"/>
</dbReference>
<dbReference type="Proteomes" id="UP000016934">
    <property type="component" value="Unassembled WGS sequence"/>
</dbReference>
<evidence type="ECO:0000256" key="1">
    <source>
        <dbReference type="SAM" id="MobiDB-lite"/>
    </source>
</evidence>
<dbReference type="AlphaFoldDB" id="M2SS22"/>
<dbReference type="OrthoDB" id="10311756at2759"/>
<name>M2SS22_COCSN</name>
<dbReference type="KEGG" id="bsc:COCSADRAFT_246527"/>
<evidence type="ECO:0000313" key="2">
    <source>
        <dbReference type="EMBL" id="EMD59891.1"/>
    </source>
</evidence>
<protein>
    <submittedName>
        <fullName evidence="2">Uncharacterized protein</fullName>
    </submittedName>
</protein>
<dbReference type="GeneID" id="19135125"/>
<reference evidence="3" key="2">
    <citation type="journal article" date="2013" name="PLoS Genet.">
        <title>Comparative genome structure, secondary metabolite, and effector coding capacity across Cochliobolus pathogens.</title>
        <authorList>
            <person name="Condon B.J."/>
            <person name="Leng Y."/>
            <person name="Wu D."/>
            <person name="Bushley K.E."/>
            <person name="Ohm R.A."/>
            <person name="Otillar R."/>
            <person name="Martin J."/>
            <person name="Schackwitz W."/>
            <person name="Grimwood J."/>
            <person name="MohdZainudin N."/>
            <person name="Xue C."/>
            <person name="Wang R."/>
            <person name="Manning V.A."/>
            <person name="Dhillon B."/>
            <person name="Tu Z.J."/>
            <person name="Steffenson B.J."/>
            <person name="Salamov A."/>
            <person name="Sun H."/>
            <person name="Lowry S."/>
            <person name="LaButti K."/>
            <person name="Han J."/>
            <person name="Copeland A."/>
            <person name="Lindquist E."/>
            <person name="Barry K."/>
            <person name="Schmutz J."/>
            <person name="Baker S.E."/>
            <person name="Ciuffetti L.M."/>
            <person name="Grigoriev I.V."/>
            <person name="Zhong S."/>
            <person name="Turgeon B.G."/>
        </authorList>
    </citation>
    <scope>NUCLEOTIDE SEQUENCE [LARGE SCALE GENOMIC DNA]</scope>
    <source>
        <strain evidence="3">ND90Pr / ATCC 201652</strain>
    </source>
</reference>